<dbReference type="Ensembl" id="ENSCCNT00000030591.1">
    <property type="protein sequence ID" value="ENSCCNP00000023971.1"/>
    <property type="gene ID" value="ENSCCNG00000023506.1"/>
</dbReference>
<evidence type="ECO:0000313" key="1">
    <source>
        <dbReference type="Ensembl" id="ENSCCNP00000023971.1"/>
    </source>
</evidence>
<sequence>MVQSQPGYIALKTLISAGADTGSGTVDGFVPLVLGTQEHWNAVCERELQTFQECGDMGEIWQNLVWDSDHGTHNGPRTSTKLSSASCWRRCGFSSSSVTLFW</sequence>
<dbReference type="AlphaFoldDB" id="A0A8C0X9X3"/>
<protein>
    <submittedName>
        <fullName evidence="1">Uncharacterized protein</fullName>
    </submittedName>
</protein>
<organism evidence="1">
    <name type="scientific">Castor canadensis</name>
    <name type="common">American beaver</name>
    <dbReference type="NCBI Taxonomy" id="51338"/>
    <lineage>
        <taxon>Eukaryota</taxon>
        <taxon>Metazoa</taxon>
        <taxon>Chordata</taxon>
        <taxon>Craniata</taxon>
        <taxon>Vertebrata</taxon>
        <taxon>Euteleostomi</taxon>
        <taxon>Mammalia</taxon>
        <taxon>Eutheria</taxon>
        <taxon>Euarchontoglires</taxon>
        <taxon>Glires</taxon>
        <taxon>Rodentia</taxon>
        <taxon>Castorimorpha</taxon>
        <taxon>Castoridae</taxon>
        <taxon>Castor</taxon>
    </lineage>
</organism>
<proteinExistence type="predicted"/>
<name>A0A8C0X9X3_CASCN</name>
<reference evidence="1" key="1">
    <citation type="submission" date="2023-09" db="UniProtKB">
        <authorList>
            <consortium name="Ensembl"/>
        </authorList>
    </citation>
    <scope>IDENTIFICATION</scope>
</reference>
<accession>A0A8C0X9X3</accession>